<organism evidence="1 2">
    <name type="scientific">Cynara cardunculus var. scolymus</name>
    <name type="common">Globe artichoke</name>
    <name type="synonym">Cynara scolymus</name>
    <dbReference type="NCBI Taxonomy" id="59895"/>
    <lineage>
        <taxon>Eukaryota</taxon>
        <taxon>Viridiplantae</taxon>
        <taxon>Streptophyta</taxon>
        <taxon>Embryophyta</taxon>
        <taxon>Tracheophyta</taxon>
        <taxon>Spermatophyta</taxon>
        <taxon>Magnoliopsida</taxon>
        <taxon>eudicotyledons</taxon>
        <taxon>Gunneridae</taxon>
        <taxon>Pentapetalae</taxon>
        <taxon>asterids</taxon>
        <taxon>campanulids</taxon>
        <taxon>Asterales</taxon>
        <taxon>Asteraceae</taxon>
        <taxon>Carduoideae</taxon>
        <taxon>Cardueae</taxon>
        <taxon>Carduinae</taxon>
        <taxon>Cynara</taxon>
    </lineage>
</organism>
<keyword evidence="2" id="KW-1185">Reference proteome</keyword>
<gene>
    <name evidence="1" type="ORF">Ccrd_010722</name>
</gene>
<reference evidence="1 2" key="1">
    <citation type="journal article" date="2016" name="Sci. Rep.">
        <title>The genome sequence of the outbreeding globe artichoke constructed de novo incorporating a phase-aware low-pass sequencing strategy of F1 progeny.</title>
        <authorList>
            <person name="Scaglione D."/>
            <person name="Reyes-Chin-Wo S."/>
            <person name="Acquadro A."/>
            <person name="Froenicke L."/>
            <person name="Portis E."/>
            <person name="Beitel C."/>
            <person name="Tirone M."/>
            <person name="Mauro R."/>
            <person name="Lo Monaco A."/>
            <person name="Mauromicale G."/>
            <person name="Faccioli P."/>
            <person name="Cattivelli L."/>
            <person name="Rieseberg L."/>
            <person name="Michelmore R."/>
            <person name="Lanteri S."/>
        </authorList>
    </citation>
    <scope>NUCLEOTIDE SEQUENCE [LARGE SCALE GENOMIC DNA]</scope>
    <source>
        <strain evidence="1">2C</strain>
    </source>
</reference>
<dbReference type="Gramene" id="KVI10872">
    <property type="protein sequence ID" value="KVI10872"/>
    <property type="gene ID" value="Ccrd_010722"/>
</dbReference>
<protein>
    <submittedName>
        <fullName evidence="1">Uncharacterized protein</fullName>
    </submittedName>
</protein>
<proteinExistence type="predicted"/>
<dbReference type="Proteomes" id="UP000243975">
    <property type="component" value="Unassembled WGS sequence"/>
</dbReference>
<dbReference type="EMBL" id="LEKV01000988">
    <property type="protein sequence ID" value="KVI10872.1"/>
    <property type="molecule type" value="Genomic_DNA"/>
</dbReference>
<sequence length="48" mass="5446">MPFYYCNRYMYVLQIFLLTDSDKCSSSFGEFTVAIHSSIAFGSLCVCS</sequence>
<dbReference type="AlphaFoldDB" id="A0A103YKQ2"/>
<name>A0A103YKQ2_CYNCS</name>
<comment type="caution">
    <text evidence="1">The sequence shown here is derived from an EMBL/GenBank/DDBJ whole genome shotgun (WGS) entry which is preliminary data.</text>
</comment>
<evidence type="ECO:0000313" key="2">
    <source>
        <dbReference type="Proteomes" id="UP000243975"/>
    </source>
</evidence>
<accession>A0A103YKQ2</accession>
<evidence type="ECO:0000313" key="1">
    <source>
        <dbReference type="EMBL" id="KVI10872.1"/>
    </source>
</evidence>